<gene>
    <name evidence="2" type="ORF">HMPREF9195_02324</name>
</gene>
<dbReference type="AlphaFoldDB" id="A0AA87TE49"/>
<reference evidence="2 3" key="1">
    <citation type="submission" date="2013-04" db="EMBL/GenBank/DDBJ databases">
        <title>The Genome Sequence of Treponema medium ATCC 700293.</title>
        <authorList>
            <consortium name="The Broad Institute Genomics Platform"/>
            <person name="Earl A."/>
            <person name="Ward D."/>
            <person name="Feldgarden M."/>
            <person name="Gevers D."/>
            <person name="Leonetti C."/>
            <person name="Blanton J.M."/>
            <person name="Dewhirst F.E."/>
            <person name="Izard J."/>
            <person name="Walker B."/>
            <person name="Young S."/>
            <person name="Zeng Q."/>
            <person name="Gargeya S."/>
            <person name="Fitzgerald M."/>
            <person name="Haas B."/>
            <person name="Abouelleil A."/>
            <person name="Allen A.W."/>
            <person name="Alvarado L."/>
            <person name="Arachchi H.M."/>
            <person name="Berlin A.M."/>
            <person name="Chapman S.B."/>
            <person name="Gainer-Dewar J."/>
            <person name="Goldberg J."/>
            <person name="Griggs A."/>
            <person name="Gujja S."/>
            <person name="Hansen M."/>
            <person name="Howarth C."/>
            <person name="Imamovic A."/>
            <person name="Ireland A."/>
            <person name="Larimer J."/>
            <person name="McCowan C."/>
            <person name="Murphy C."/>
            <person name="Pearson M."/>
            <person name="Poon T.W."/>
            <person name="Priest M."/>
            <person name="Roberts A."/>
            <person name="Saif S."/>
            <person name="Shea T."/>
            <person name="Sisk P."/>
            <person name="Sykes S."/>
            <person name="Wortman J."/>
            <person name="Nusbaum C."/>
            <person name="Birren B."/>
        </authorList>
    </citation>
    <scope>NUCLEOTIDE SEQUENCE [LARGE SCALE GENOMIC DNA]</scope>
    <source>
        <strain evidence="2 3">ATCC 700293</strain>
    </source>
</reference>
<proteinExistence type="predicted"/>
<protein>
    <submittedName>
        <fullName evidence="2">Uncharacterized protein</fullName>
    </submittedName>
</protein>
<evidence type="ECO:0000313" key="3">
    <source>
        <dbReference type="Proteomes" id="UP000014634"/>
    </source>
</evidence>
<evidence type="ECO:0000256" key="1">
    <source>
        <dbReference type="SAM" id="SignalP"/>
    </source>
</evidence>
<feature type="non-terminal residue" evidence="2">
    <location>
        <position position="51"/>
    </location>
</feature>
<name>A0AA87TE49_TREMD</name>
<feature type="chain" id="PRO_5041653650" evidence="1">
    <location>
        <begin position="24"/>
        <end position="51"/>
    </location>
</feature>
<feature type="signal peptide" evidence="1">
    <location>
        <begin position="1"/>
        <end position="23"/>
    </location>
</feature>
<evidence type="ECO:0000313" key="2">
    <source>
        <dbReference type="EMBL" id="EPF27823.1"/>
    </source>
</evidence>
<sequence length="51" mass="5683">MKKNYVKTALCALVFLSASLLFAQEVEDEPKREKDGLHWSLGLSAEGNMNV</sequence>
<dbReference type="Proteomes" id="UP000014634">
    <property type="component" value="Unassembled WGS sequence"/>
</dbReference>
<keyword evidence="1" id="KW-0732">Signal</keyword>
<accession>A0AA87TE49</accession>
<comment type="caution">
    <text evidence="2">The sequence shown here is derived from an EMBL/GenBank/DDBJ whole genome shotgun (WGS) entry which is preliminary data.</text>
</comment>
<organism evidence="2 3">
    <name type="scientific">Treponema medium ATCC 700293</name>
    <dbReference type="NCBI Taxonomy" id="1125700"/>
    <lineage>
        <taxon>Bacteria</taxon>
        <taxon>Pseudomonadati</taxon>
        <taxon>Spirochaetota</taxon>
        <taxon>Spirochaetia</taxon>
        <taxon>Spirochaetales</taxon>
        <taxon>Treponemataceae</taxon>
        <taxon>Treponema</taxon>
    </lineage>
</organism>
<dbReference type="EMBL" id="ATFE01000016">
    <property type="protein sequence ID" value="EPF27823.1"/>
    <property type="molecule type" value="Genomic_DNA"/>
</dbReference>